<dbReference type="RefSeq" id="WP_143124653.1">
    <property type="nucleotide sequence ID" value="NZ_VJMG01000017.1"/>
</dbReference>
<protein>
    <submittedName>
        <fullName evidence="1">Uncharacterized protein</fullName>
    </submittedName>
</protein>
<proteinExistence type="predicted"/>
<organism evidence="1 2">
    <name type="scientific">Rhizobium straminoryzae</name>
    <dbReference type="NCBI Taxonomy" id="1387186"/>
    <lineage>
        <taxon>Bacteria</taxon>
        <taxon>Pseudomonadati</taxon>
        <taxon>Pseudomonadota</taxon>
        <taxon>Alphaproteobacteria</taxon>
        <taxon>Hyphomicrobiales</taxon>
        <taxon>Rhizobiaceae</taxon>
        <taxon>Rhizobium/Agrobacterium group</taxon>
        <taxon>Rhizobium</taxon>
    </lineage>
</organism>
<keyword evidence="2" id="KW-1185">Reference proteome</keyword>
<comment type="caution">
    <text evidence="1">The sequence shown here is derived from an EMBL/GenBank/DDBJ whole genome shotgun (WGS) entry which is preliminary data.</text>
</comment>
<dbReference type="AlphaFoldDB" id="A0A549TD42"/>
<dbReference type="Proteomes" id="UP000316801">
    <property type="component" value="Unassembled WGS sequence"/>
</dbReference>
<reference evidence="1 2" key="1">
    <citation type="submission" date="2019-07" db="EMBL/GenBank/DDBJ databases">
        <title>Ln-dependent methylotrophs.</title>
        <authorList>
            <person name="Tani A."/>
        </authorList>
    </citation>
    <scope>NUCLEOTIDE SEQUENCE [LARGE SCALE GENOMIC DNA]</scope>
    <source>
        <strain evidence="1 2">SM12</strain>
    </source>
</reference>
<gene>
    <name evidence="1" type="ORF">FNA46_07885</name>
</gene>
<sequence length="100" mass="11355">MSNALVEEIEQLHNCRTHQECAEWLLTCPLSKLLTYEFAIRSRLRTRGFLLGIEHLDHVLFTMRAPQQNGYPVRTTEALNVLATLRAIAAHLPGTDEIDA</sequence>
<dbReference type="EMBL" id="VJMG01000017">
    <property type="protein sequence ID" value="TRL39846.1"/>
    <property type="molecule type" value="Genomic_DNA"/>
</dbReference>
<evidence type="ECO:0000313" key="1">
    <source>
        <dbReference type="EMBL" id="TRL39846.1"/>
    </source>
</evidence>
<name>A0A549TD42_9HYPH</name>
<accession>A0A549TD42</accession>
<evidence type="ECO:0000313" key="2">
    <source>
        <dbReference type="Proteomes" id="UP000316801"/>
    </source>
</evidence>